<feature type="transmembrane region" description="Helical" evidence="1">
    <location>
        <begin position="36"/>
        <end position="55"/>
    </location>
</feature>
<feature type="transmembrane region" description="Helical" evidence="1">
    <location>
        <begin position="61"/>
        <end position="78"/>
    </location>
</feature>
<keyword evidence="3" id="KW-1185">Reference proteome</keyword>
<evidence type="ECO:0000256" key="1">
    <source>
        <dbReference type="SAM" id="Phobius"/>
    </source>
</evidence>
<keyword evidence="1" id="KW-0472">Membrane</keyword>
<proteinExistence type="predicted"/>
<dbReference type="EMBL" id="JAFBDZ010000001">
    <property type="protein sequence ID" value="MBM7584622.1"/>
    <property type="molecule type" value="Genomic_DNA"/>
</dbReference>
<name>A0ABS2N9U9_9BACI</name>
<comment type="caution">
    <text evidence="2">The sequence shown here is derived from an EMBL/GenBank/DDBJ whole genome shotgun (WGS) entry which is preliminary data.</text>
</comment>
<evidence type="ECO:0000313" key="2">
    <source>
        <dbReference type="EMBL" id="MBM7584622.1"/>
    </source>
</evidence>
<dbReference type="Proteomes" id="UP001646157">
    <property type="component" value="Unassembled WGS sequence"/>
</dbReference>
<accession>A0ABS2N9U9</accession>
<evidence type="ECO:0000313" key="3">
    <source>
        <dbReference type="Proteomes" id="UP001646157"/>
    </source>
</evidence>
<reference evidence="2 3" key="1">
    <citation type="submission" date="2021-01" db="EMBL/GenBank/DDBJ databases">
        <title>Genomic Encyclopedia of Type Strains, Phase IV (KMG-IV): sequencing the most valuable type-strain genomes for metagenomic binning, comparative biology and taxonomic classification.</title>
        <authorList>
            <person name="Goeker M."/>
        </authorList>
    </citation>
    <scope>NUCLEOTIDE SEQUENCE [LARGE SCALE GENOMIC DNA]</scope>
    <source>
        <strain evidence="2 3">DSM 24834</strain>
    </source>
</reference>
<keyword evidence="1" id="KW-0812">Transmembrane</keyword>
<gene>
    <name evidence="2" type="ORF">JOC86_001159</name>
</gene>
<organism evidence="2 3">
    <name type="scientific">Rossellomorea pakistanensis</name>
    <dbReference type="NCBI Taxonomy" id="992288"/>
    <lineage>
        <taxon>Bacteria</taxon>
        <taxon>Bacillati</taxon>
        <taxon>Bacillota</taxon>
        <taxon>Bacilli</taxon>
        <taxon>Bacillales</taxon>
        <taxon>Bacillaceae</taxon>
        <taxon>Rossellomorea</taxon>
    </lineage>
</organism>
<keyword evidence="1" id="KW-1133">Transmembrane helix</keyword>
<sequence length="83" mass="9288">MLVMTNIYQPLFFMTFYNLGLDNTFSLKASLPILSFPLRTTLKLVVFIVASAALYESGQSALLTVFLLIVAAVFILKLHKVDM</sequence>
<protein>
    <submittedName>
        <fullName evidence="2">Uncharacterized protein</fullName>
    </submittedName>
</protein>